<dbReference type="Proteomes" id="UP000828390">
    <property type="component" value="Unassembled WGS sequence"/>
</dbReference>
<sequence length="197" mass="21866">MCGKLLRFMLLVHAFSRCGGASQESKFVRVSNAINVKYLEISRRSVMGLVSCAALCSDGCWSLKYEENGSGSKTCDLYNLRDTKYTQLKFVNVADLYKKVYPPANAFVLIEIGISWIKARDFCQSQGGNLAIANSTAKMERLERMHSRTDTPLWIGGVTQIPPENGTIGMCPKFQSGLGVGVTSCGEIWYFVCEYQL</sequence>
<reference evidence="2" key="1">
    <citation type="journal article" date="2019" name="bioRxiv">
        <title>The Genome of the Zebra Mussel, Dreissena polymorpha: A Resource for Invasive Species Research.</title>
        <authorList>
            <person name="McCartney M.A."/>
            <person name="Auch B."/>
            <person name="Kono T."/>
            <person name="Mallez S."/>
            <person name="Zhang Y."/>
            <person name="Obille A."/>
            <person name="Becker A."/>
            <person name="Abrahante J.E."/>
            <person name="Garbe J."/>
            <person name="Badalamenti J.P."/>
            <person name="Herman A."/>
            <person name="Mangelson H."/>
            <person name="Liachko I."/>
            <person name="Sullivan S."/>
            <person name="Sone E.D."/>
            <person name="Koren S."/>
            <person name="Silverstein K.A.T."/>
            <person name="Beckman K.B."/>
            <person name="Gohl D.M."/>
        </authorList>
    </citation>
    <scope>NUCLEOTIDE SEQUENCE</scope>
    <source>
        <strain evidence="2">Duluth1</strain>
        <tissue evidence="2">Whole animal</tissue>
    </source>
</reference>
<evidence type="ECO:0000313" key="2">
    <source>
        <dbReference type="EMBL" id="KAH3753304.1"/>
    </source>
</evidence>
<dbReference type="OrthoDB" id="7357196at2759"/>
<evidence type="ECO:0000256" key="1">
    <source>
        <dbReference type="SAM" id="SignalP"/>
    </source>
</evidence>
<dbReference type="InterPro" id="IPR016187">
    <property type="entry name" value="CTDL_fold"/>
</dbReference>
<proteinExistence type="predicted"/>
<organism evidence="2 3">
    <name type="scientific">Dreissena polymorpha</name>
    <name type="common">Zebra mussel</name>
    <name type="synonym">Mytilus polymorpha</name>
    <dbReference type="NCBI Taxonomy" id="45954"/>
    <lineage>
        <taxon>Eukaryota</taxon>
        <taxon>Metazoa</taxon>
        <taxon>Spiralia</taxon>
        <taxon>Lophotrochozoa</taxon>
        <taxon>Mollusca</taxon>
        <taxon>Bivalvia</taxon>
        <taxon>Autobranchia</taxon>
        <taxon>Heteroconchia</taxon>
        <taxon>Euheterodonta</taxon>
        <taxon>Imparidentia</taxon>
        <taxon>Neoheterodontei</taxon>
        <taxon>Myida</taxon>
        <taxon>Dreissenoidea</taxon>
        <taxon>Dreissenidae</taxon>
        <taxon>Dreissena</taxon>
    </lineage>
</organism>
<dbReference type="SUPFAM" id="SSF56436">
    <property type="entry name" value="C-type lectin-like"/>
    <property type="match status" value="1"/>
</dbReference>
<dbReference type="AlphaFoldDB" id="A0A9D4DSZ8"/>
<keyword evidence="1" id="KW-0732">Signal</keyword>
<accession>A0A9D4DSZ8</accession>
<protein>
    <recommendedName>
        <fullName evidence="4">C-type lectin domain-containing protein</fullName>
    </recommendedName>
</protein>
<reference evidence="2" key="2">
    <citation type="submission" date="2020-11" db="EMBL/GenBank/DDBJ databases">
        <authorList>
            <person name="McCartney M.A."/>
            <person name="Auch B."/>
            <person name="Kono T."/>
            <person name="Mallez S."/>
            <person name="Becker A."/>
            <person name="Gohl D.M."/>
            <person name="Silverstein K.A.T."/>
            <person name="Koren S."/>
            <person name="Bechman K.B."/>
            <person name="Herman A."/>
            <person name="Abrahante J.E."/>
            <person name="Garbe J."/>
        </authorList>
    </citation>
    <scope>NUCLEOTIDE SEQUENCE</scope>
    <source>
        <strain evidence="2">Duluth1</strain>
        <tissue evidence="2">Whole animal</tissue>
    </source>
</reference>
<feature type="chain" id="PRO_5038410116" description="C-type lectin domain-containing protein" evidence="1">
    <location>
        <begin position="22"/>
        <end position="197"/>
    </location>
</feature>
<dbReference type="CDD" id="cd00037">
    <property type="entry name" value="CLECT"/>
    <property type="match status" value="1"/>
</dbReference>
<comment type="caution">
    <text evidence="2">The sequence shown here is derived from an EMBL/GenBank/DDBJ whole genome shotgun (WGS) entry which is preliminary data.</text>
</comment>
<keyword evidence="3" id="KW-1185">Reference proteome</keyword>
<gene>
    <name evidence="2" type="ORF">DPMN_187939</name>
</gene>
<dbReference type="Gene3D" id="3.10.100.10">
    <property type="entry name" value="Mannose-Binding Protein A, subunit A"/>
    <property type="match status" value="1"/>
</dbReference>
<dbReference type="InterPro" id="IPR016186">
    <property type="entry name" value="C-type_lectin-like/link_sf"/>
</dbReference>
<name>A0A9D4DSZ8_DREPO</name>
<evidence type="ECO:0008006" key="4">
    <source>
        <dbReference type="Google" id="ProtNLM"/>
    </source>
</evidence>
<evidence type="ECO:0000313" key="3">
    <source>
        <dbReference type="Proteomes" id="UP000828390"/>
    </source>
</evidence>
<dbReference type="EMBL" id="JAIWYP010000010">
    <property type="protein sequence ID" value="KAH3753304.1"/>
    <property type="molecule type" value="Genomic_DNA"/>
</dbReference>
<feature type="signal peptide" evidence="1">
    <location>
        <begin position="1"/>
        <end position="21"/>
    </location>
</feature>